<gene>
    <name evidence="2" type="ORF">IAI61_11085</name>
</gene>
<dbReference type="SUPFAM" id="SSF51120">
    <property type="entry name" value="beta-Roll"/>
    <property type="match status" value="1"/>
</dbReference>
<proteinExistence type="predicted"/>
<protein>
    <recommendedName>
        <fullName evidence="1">Carbohydrate binding module xylan-binding domain-containing protein</fullName>
    </recommendedName>
</protein>
<dbReference type="InterPro" id="IPR011049">
    <property type="entry name" value="Serralysin-like_metalloprot_C"/>
</dbReference>
<dbReference type="Pfam" id="PF16841">
    <property type="entry name" value="CBM60"/>
    <property type="match status" value="3"/>
</dbReference>
<evidence type="ECO:0000259" key="1">
    <source>
        <dbReference type="Pfam" id="PF16841"/>
    </source>
</evidence>
<keyword evidence="3" id="KW-1185">Reference proteome</keyword>
<sequence>MAVLSVERPGLNAHSSVDAVLQTTPVAAPAPAIDLAAALKQHDFTVDLTVGGRPTHVDVLSALKAALADGSATYWQNGPLASQARVEIDLPGSQRMVFDVTAFKGGGLAVEAQFNNDGAMGSSGGRVAYDLVAKLDGQMVSHEAVNQGQYQNWHQSFSTTDHDGGQGLGSADEGWLNIRQDIAHLQATGAVAHYDLSVGIADSLLSSWEASYKSAGWDDPLSTRDVTQYMPGTGGRGDIGFTTVGNTAWLMSQDIRAATYALGQAEAAGSVPWNLYDSANKSWLSAQDYPHLWTDGRGGTGTPGNAASRGLTQQIDGGTGWTPDSAHQPDLSYVPYLLTGERWMLDNLQAQAAWNVLNTWSDTRGEDGFIVVNGGQVRHSAWALRQIDEAAWASPDGSAEKSYFTAVSKANWAWLVDQIPAWTAAQGEAHGWVPGNYGTANALPPWQQDYFASTAIAAASHGNADALTFLQWQSNFLVGRFTHEAQGFAEHDGAAYLIAIGDPATGKPLQTWGEIGAQMVAWNWSNGSGWSHSQGDYAQLAMATLAGIAHLTGSPEATAAYRALMADAPPFTGSTDFARDPTFAIAAPDGGVAHPAPLPGASLPPIVAVPSVGLNTTVGSGADSLVIKVSEQAWNGDAQFTVKVDGKQVGDVFTAKADHAAGISDTFTLKGNWGAGAHKVEVSYINDAWNGNLAEDRNLYLDSVTYNGKAVPASTVDLLSGGVAKLDVPVTAAAGTSKTIGSGADSLVIKVSEQAWNGDAQFTVKVDGKQVGDVFTAKADHAAGISDTFTLKGNWGAGAHKVEVSYINDAWNGNLAEDRNLYLDSVTYNGKAVPASTVDLLSGGVAKLDVPVTAAAGTSKTIGSGADSLVIKVSEQAWNGDAQFTVKVDGKQVGDIFTAKADHAAGISDTFTLKGNWGAGAHKVEVSYINDAWNGNLAEDRNLYLDSVTYNGKAVPASTIDMLSGGAVTLDLPQSLITGDAFANTLKGTEFSDHLKGLGGNDILVGGGGADILEGGAGADAFRFIKPSHGGDFILDFVPHQDFIEISAGGFGGGLAASMNLASAGRFVANDTGHATAAAGTGQFIYEMDAAKLWWDADGTGPGAATEVATFTAGTVLTASDIHLIG</sequence>
<dbReference type="Gene3D" id="2.150.10.10">
    <property type="entry name" value="Serralysin-like metalloprotease, C-terminal"/>
    <property type="match status" value="1"/>
</dbReference>
<dbReference type="Gene3D" id="2.60.60.40">
    <property type="match status" value="2"/>
</dbReference>
<accession>A0ABS3KQ45</accession>
<dbReference type="InterPro" id="IPR031768">
    <property type="entry name" value="CBM60_xylan-bd"/>
</dbReference>
<dbReference type="PROSITE" id="PS00330">
    <property type="entry name" value="HEMOLYSIN_CALCIUM"/>
    <property type="match status" value="2"/>
</dbReference>
<dbReference type="InterPro" id="IPR001343">
    <property type="entry name" value="Hemolysn_Ca-bd"/>
</dbReference>
<feature type="domain" description="Carbohydrate binding module xylan-binding" evidence="1">
    <location>
        <begin position="747"/>
        <end position="835"/>
    </location>
</feature>
<comment type="caution">
    <text evidence="2">The sequence shown here is derived from an EMBL/GenBank/DDBJ whole genome shotgun (WGS) entry which is preliminary data.</text>
</comment>
<evidence type="ECO:0000313" key="3">
    <source>
        <dbReference type="Proteomes" id="UP001518989"/>
    </source>
</evidence>
<dbReference type="Pfam" id="PF00353">
    <property type="entry name" value="HemolysinCabind"/>
    <property type="match status" value="1"/>
</dbReference>
<feature type="domain" description="Carbohydrate binding module xylan-binding" evidence="1">
    <location>
        <begin position="625"/>
        <end position="713"/>
    </location>
</feature>
<dbReference type="Proteomes" id="UP001518989">
    <property type="component" value="Unassembled WGS sequence"/>
</dbReference>
<dbReference type="RefSeq" id="WP_207417227.1">
    <property type="nucleotide sequence ID" value="NZ_JACTNG010000005.1"/>
</dbReference>
<reference evidence="2 3" key="1">
    <citation type="submission" date="2020-09" db="EMBL/GenBank/DDBJ databases">
        <title>Roseomonas.</title>
        <authorList>
            <person name="Zhu W."/>
        </authorList>
    </citation>
    <scope>NUCLEOTIDE SEQUENCE [LARGE SCALE GENOMIC DNA]</scope>
    <source>
        <strain evidence="2 3">573</strain>
    </source>
</reference>
<dbReference type="InterPro" id="IPR018511">
    <property type="entry name" value="Hemolysin-typ_Ca-bd_CS"/>
</dbReference>
<evidence type="ECO:0000313" key="2">
    <source>
        <dbReference type="EMBL" id="MBO1079575.1"/>
    </source>
</evidence>
<organism evidence="2 3">
    <name type="scientific">Roseomonas haemaphysalidis</name>
    <dbReference type="NCBI Taxonomy" id="2768162"/>
    <lineage>
        <taxon>Bacteria</taxon>
        <taxon>Pseudomonadati</taxon>
        <taxon>Pseudomonadota</taxon>
        <taxon>Alphaproteobacteria</taxon>
        <taxon>Acetobacterales</taxon>
        <taxon>Roseomonadaceae</taxon>
        <taxon>Roseomonas</taxon>
    </lineage>
</organism>
<dbReference type="EMBL" id="JACTNG010000005">
    <property type="protein sequence ID" value="MBO1079575.1"/>
    <property type="molecule type" value="Genomic_DNA"/>
</dbReference>
<feature type="domain" description="Carbohydrate binding module xylan-binding" evidence="1">
    <location>
        <begin position="869"/>
        <end position="958"/>
    </location>
</feature>
<name>A0ABS3KQ45_9PROT</name>